<feature type="compositionally biased region" description="Polar residues" evidence="7">
    <location>
        <begin position="278"/>
        <end position="287"/>
    </location>
</feature>
<dbReference type="PANTHER" id="PTHR43047:SF72">
    <property type="entry name" value="OSMOSENSING HISTIDINE PROTEIN KINASE SLN1"/>
    <property type="match status" value="1"/>
</dbReference>
<protein>
    <recommendedName>
        <fullName evidence="2">histidine kinase</fullName>
        <ecNumber evidence="2">2.7.13.3</ecNumber>
    </recommendedName>
</protein>
<dbReference type="Gene3D" id="1.10.287.130">
    <property type="match status" value="1"/>
</dbReference>
<feature type="compositionally biased region" description="Polar residues" evidence="7">
    <location>
        <begin position="252"/>
        <end position="271"/>
    </location>
</feature>
<dbReference type="SMART" id="SM00388">
    <property type="entry name" value="HisKA"/>
    <property type="match status" value="1"/>
</dbReference>
<dbReference type="Pfam" id="PF00072">
    <property type="entry name" value="Response_reg"/>
    <property type="match status" value="1"/>
</dbReference>
<keyword evidence="11" id="KW-1185">Reference proteome</keyword>
<dbReference type="InterPro" id="IPR036097">
    <property type="entry name" value="HisK_dim/P_sf"/>
</dbReference>
<dbReference type="PROSITE" id="PS50110">
    <property type="entry name" value="RESPONSE_REGULATORY"/>
    <property type="match status" value="1"/>
</dbReference>
<dbReference type="SUPFAM" id="SSF47384">
    <property type="entry name" value="Homodimeric domain of signal transducing histidine kinase"/>
    <property type="match status" value="1"/>
</dbReference>
<dbReference type="InterPro" id="IPR005467">
    <property type="entry name" value="His_kinase_dom"/>
</dbReference>
<evidence type="ECO:0000256" key="6">
    <source>
        <dbReference type="PROSITE-ProRule" id="PRU00169"/>
    </source>
</evidence>
<proteinExistence type="predicted"/>
<evidence type="ECO:0000313" key="11">
    <source>
        <dbReference type="Proteomes" id="UP000813385"/>
    </source>
</evidence>
<dbReference type="CDD" id="cd17546">
    <property type="entry name" value="REC_hyHK_CKI1_RcsC-like"/>
    <property type="match status" value="1"/>
</dbReference>
<feature type="domain" description="Response regulatory" evidence="9">
    <location>
        <begin position="1102"/>
        <end position="1223"/>
    </location>
</feature>
<organism evidence="10 11">
    <name type="scientific">Plectosphaerella cucumerina</name>
    <dbReference type="NCBI Taxonomy" id="40658"/>
    <lineage>
        <taxon>Eukaryota</taxon>
        <taxon>Fungi</taxon>
        <taxon>Dikarya</taxon>
        <taxon>Ascomycota</taxon>
        <taxon>Pezizomycotina</taxon>
        <taxon>Sordariomycetes</taxon>
        <taxon>Hypocreomycetidae</taxon>
        <taxon>Glomerellales</taxon>
        <taxon>Plectosphaerellaceae</taxon>
        <taxon>Plectosphaerella</taxon>
    </lineage>
</organism>
<dbReference type="InterPro" id="IPR011006">
    <property type="entry name" value="CheY-like_superfamily"/>
</dbReference>
<dbReference type="EC" id="2.7.13.3" evidence="2"/>
<feature type="modified residue" description="4-aspartylphosphate" evidence="6">
    <location>
        <position position="1153"/>
    </location>
</feature>
<feature type="region of interest" description="Disordered" evidence="7">
    <location>
        <begin position="250"/>
        <end position="315"/>
    </location>
</feature>
<feature type="compositionally biased region" description="Low complexity" evidence="7">
    <location>
        <begin position="392"/>
        <end position="403"/>
    </location>
</feature>
<feature type="domain" description="Histidine kinase" evidence="8">
    <location>
        <begin position="592"/>
        <end position="882"/>
    </location>
</feature>
<dbReference type="Pfam" id="PF02518">
    <property type="entry name" value="HATPase_c"/>
    <property type="match status" value="1"/>
</dbReference>
<keyword evidence="4" id="KW-0808">Transferase</keyword>
<evidence type="ECO:0000256" key="7">
    <source>
        <dbReference type="SAM" id="MobiDB-lite"/>
    </source>
</evidence>
<dbReference type="AlphaFoldDB" id="A0A8K0TPJ5"/>
<dbReference type="PANTHER" id="PTHR43047">
    <property type="entry name" value="TWO-COMPONENT HISTIDINE PROTEIN KINASE"/>
    <property type="match status" value="1"/>
</dbReference>
<name>A0A8K0TPJ5_9PEZI</name>
<dbReference type="PRINTS" id="PR00344">
    <property type="entry name" value="BCTRLSENSOR"/>
</dbReference>
<evidence type="ECO:0000256" key="1">
    <source>
        <dbReference type="ARBA" id="ARBA00000085"/>
    </source>
</evidence>
<feature type="region of interest" description="Disordered" evidence="7">
    <location>
        <begin position="374"/>
        <end position="408"/>
    </location>
</feature>
<feature type="compositionally biased region" description="Pro residues" evidence="7">
    <location>
        <begin position="291"/>
        <end position="309"/>
    </location>
</feature>
<dbReference type="SMART" id="SM00448">
    <property type="entry name" value="REC"/>
    <property type="match status" value="1"/>
</dbReference>
<reference evidence="10" key="1">
    <citation type="journal article" date="2021" name="Nat. Commun.">
        <title>Genetic determinants of endophytism in the Arabidopsis root mycobiome.</title>
        <authorList>
            <person name="Mesny F."/>
            <person name="Miyauchi S."/>
            <person name="Thiergart T."/>
            <person name="Pickel B."/>
            <person name="Atanasova L."/>
            <person name="Karlsson M."/>
            <person name="Huettel B."/>
            <person name="Barry K.W."/>
            <person name="Haridas S."/>
            <person name="Chen C."/>
            <person name="Bauer D."/>
            <person name="Andreopoulos W."/>
            <person name="Pangilinan J."/>
            <person name="LaButti K."/>
            <person name="Riley R."/>
            <person name="Lipzen A."/>
            <person name="Clum A."/>
            <person name="Drula E."/>
            <person name="Henrissat B."/>
            <person name="Kohler A."/>
            <person name="Grigoriev I.V."/>
            <person name="Martin F.M."/>
            <person name="Hacquard S."/>
        </authorList>
    </citation>
    <scope>NUCLEOTIDE SEQUENCE</scope>
    <source>
        <strain evidence="10">MPI-CAGE-AT-0016</strain>
    </source>
</reference>
<feature type="region of interest" description="Disordered" evidence="7">
    <location>
        <begin position="457"/>
        <end position="506"/>
    </location>
</feature>
<dbReference type="InterPro" id="IPR029016">
    <property type="entry name" value="GAF-like_dom_sf"/>
</dbReference>
<dbReference type="SUPFAM" id="SSF55874">
    <property type="entry name" value="ATPase domain of HSP90 chaperone/DNA topoisomerase II/histidine kinase"/>
    <property type="match status" value="1"/>
</dbReference>
<dbReference type="OrthoDB" id="303614at2759"/>
<dbReference type="InterPro" id="IPR003661">
    <property type="entry name" value="HisK_dim/P_dom"/>
</dbReference>
<comment type="caution">
    <text evidence="10">The sequence shown here is derived from an EMBL/GenBank/DDBJ whole genome shotgun (WGS) entry which is preliminary data.</text>
</comment>
<evidence type="ECO:0000256" key="3">
    <source>
        <dbReference type="ARBA" id="ARBA00022553"/>
    </source>
</evidence>
<keyword evidence="5" id="KW-0418">Kinase</keyword>
<dbReference type="SUPFAM" id="SSF52172">
    <property type="entry name" value="CheY-like"/>
    <property type="match status" value="1"/>
</dbReference>
<feature type="region of interest" description="Disordered" evidence="7">
    <location>
        <begin position="1066"/>
        <end position="1090"/>
    </location>
</feature>
<dbReference type="GO" id="GO:0005886">
    <property type="term" value="C:plasma membrane"/>
    <property type="evidence" value="ECO:0007669"/>
    <property type="project" value="TreeGrafter"/>
</dbReference>
<feature type="region of interest" description="Disordered" evidence="7">
    <location>
        <begin position="1"/>
        <end position="23"/>
    </location>
</feature>
<dbReference type="InterPro" id="IPR003594">
    <property type="entry name" value="HATPase_dom"/>
</dbReference>
<dbReference type="Gene3D" id="3.30.565.10">
    <property type="entry name" value="Histidine kinase-like ATPase, C-terminal domain"/>
    <property type="match status" value="1"/>
</dbReference>
<comment type="catalytic activity">
    <reaction evidence="1">
        <text>ATP + protein L-histidine = ADP + protein N-phospho-L-histidine.</text>
        <dbReference type="EC" id="2.7.13.3"/>
    </reaction>
</comment>
<evidence type="ECO:0000259" key="9">
    <source>
        <dbReference type="PROSITE" id="PS50110"/>
    </source>
</evidence>
<dbReference type="GO" id="GO:0009927">
    <property type="term" value="F:histidine phosphotransfer kinase activity"/>
    <property type="evidence" value="ECO:0007669"/>
    <property type="project" value="TreeGrafter"/>
</dbReference>
<dbReference type="Pfam" id="PF00512">
    <property type="entry name" value="HisKA"/>
    <property type="match status" value="1"/>
</dbReference>
<evidence type="ECO:0000256" key="4">
    <source>
        <dbReference type="ARBA" id="ARBA00022679"/>
    </source>
</evidence>
<evidence type="ECO:0000256" key="2">
    <source>
        <dbReference type="ARBA" id="ARBA00012438"/>
    </source>
</evidence>
<dbReference type="Gene3D" id="3.30.450.40">
    <property type="match status" value="1"/>
</dbReference>
<evidence type="ECO:0000256" key="5">
    <source>
        <dbReference type="ARBA" id="ARBA00022777"/>
    </source>
</evidence>
<dbReference type="InterPro" id="IPR036890">
    <property type="entry name" value="HATPase_C_sf"/>
</dbReference>
<dbReference type="InterPro" id="IPR004358">
    <property type="entry name" value="Sig_transdc_His_kin-like_C"/>
</dbReference>
<dbReference type="CDD" id="cd00082">
    <property type="entry name" value="HisKA"/>
    <property type="match status" value="1"/>
</dbReference>
<sequence length="1235" mass="134528">MHARPDRPPPGHRPVKAVTESARERETFKYDPSLYASVRFNDTGVAIPSSEILSSHDSVLTSLAQLGAYQTGAERAFISLFDVHHQYVIAETMPGMALTPLLPSDQCPAPLALCGVAIPRSQGTCDHVLYLSTPGSKDDTDLPLSLVPNLAADSRFNTRPYCQFPDPGQFYAAVPIRTHRGIDIGSYCVMSTKRPKEWNDDSPNRMRDVSRAVMAHLEATRSVYVNTRSERLSRGVRCFLEGEKTITRRPALTNSSNSESTVLTGSQQSVVQHEEPSALSSFSTSMRSSPEPEPSATPPRSEPPPPPQPLGVDQHDHEPAVSVLNSTSTIAPRRSGSKDNQHPSVFSRVSGIIREAFDVEGCYFLDVTLGHYRRPSLRPLSDDNVPTADQMSTSGSDGTSTDAAGHDSDNMCKQLGFCTSQASGTDSSTIPDDSMGQLPKRTLERLLRRYPSGQIFNFDAGGDLESSDSSDGEERQTEAEEASANQQRASVGFGLSSGSTTDDRAKQRRLREGALIQQAFPQARSVAFIPVWDTKRDRWLAGGFVYTRVPTRVLTVEGDMSFLRAFANLAATELLNQEVRQADKAKSDALGSLSHELRTPLHGILLGTELLNDTDLDVLQGNLTHTIETCCATLMDTIDHLLDYSKVNDLAMKRRKEAGGSYDTTSSNMSVQPGRKQLFTEVRLDALVEDVADGMYAGHTFKRFPHAPRDPTRNSDTVIRRTNSIPLSEIDSTMYGPWQADSDSGRVGVHLSIDPACDWMFRIEAGAVRRIIMNLLGNALKYTARGSVTVSLTQSESSSAGKRRKNERNVRLVVKDTGKGISDDFLQHELFRPFSQEDDLAPGTGLGLSLVKTIVDGLGGRISVKSAVGVGSTFAVTLPLEQVSRPAEESRIGARDNELFEQQLVDLKGLRVQICGFDDANARSVIESICRDWLHLDVSDDASLAPDLLLWAHDRLITSADSFAQLSRQPHIIICHDAFTAYRRSSECASAGQPGVFEFISQPIGPRKLARSIQLAYERWTSISPGAATVRPSNHSRMPSAAEELVMAAQVGAPATPMEAFERLSVDNRPSPRPGVVTESANSYFPPDLAPGQETVVPRRSVHLLVDDNHINLKVLSAYMGKLGLAHATAVNGLEAVEAYAADPGRFAAVLMDLSMPVMDGLEATRQIRAKEAEGRLRPVRILALTGLASERTYQEALQSGVDVFLTKPVRLQVLSEQLDALGKDGDGDGDEGGT</sequence>
<dbReference type="SMART" id="SM00387">
    <property type="entry name" value="HATPase_c"/>
    <property type="match status" value="1"/>
</dbReference>
<dbReference type="SUPFAM" id="SSF55781">
    <property type="entry name" value="GAF domain-like"/>
    <property type="match status" value="1"/>
</dbReference>
<gene>
    <name evidence="10" type="ORF">B0T11DRAFT_251954</name>
</gene>
<dbReference type="Gene3D" id="3.40.50.2300">
    <property type="match status" value="1"/>
</dbReference>
<dbReference type="InterPro" id="IPR001789">
    <property type="entry name" value="Sig_transdc_resp-reg_receiver"/>
</dbReference>
<dbReference type="EMBL" id="JAGPXD010000002">
    <property type="protein sequence ID" value="KAH7366952.1"/>
    <property type="molecule type" value="Genomic_DNA"/>
</dbReference>
<dbReference type="Proteomes" id="UP000813385">
    <property type="component" value="Unassembled WGS sequence"/>
</dbReference>
<accession>A0A8K0TPJ5</accession>
<keyword evidence="3 6" id="KW-0597">Phosphoprotein</keyword>
<evidence type="ECO:0000313" key="10">
    <source>
        <dbReference type="EMBL" id="KAH7366952.1"/>
    </source>
</evidence>
<evidence type="ECO:0000259" key="8">
    <source>
        <dbReference type="PROSITE" id="PS50109"/>
    </source>
</evidence>
<dbReference type="GO" id="GO:0000155">
    <property type="term" value="F:phosphorelay sensor kinase activity"/>
    <property type="evidence" value="ECO:0007669"/>
    <property type="project" value="InterPro"/>
</dbReference>
<dbReference type="PROSITE" id="PS50109">
    <property type="entry name" value="HIS_KIN"/>
    <property type="match status" value="1"/>
</dbReference>